<dbReference type="Pfam" id="PF00583">
    <property type="entry name" value="Acetyltransf_1"/>
    <property type="match status" value="1"/>
</dbReference>
<dbReference type="Proteomes" id="UP000256304">
    <property type="component" value="Unassembled WGS sequence"/>
</dbReference>
<name>A0A3D9S9S7_9BACL</name>
<dbReference type="EMBL" id="QTTN01000013">
    <property type="protein sequence ID" value="REE85192.1"/>
    <property type="molecule type" value="Genomic_DNA"/>
</dbReference>
<dbReference type="CDD" id="cd04301">
    <property type="entry name" value="NAT_SF"/>
    <property type="match status" value="1"/>
</dbReference>
<dbReference type="AlphaFoldDB" id="A0A3D9S9S7"/>
<keyword evidence="2" id="KW-0689">Ribosomal protein</keyword>
<dbReference type="OrthoDB" id="2638380at2"/>
<dbReference type="GO" id="GO:0016747">
    <property type="term" value="F:acyltransferase activity, transferring groups other than amino-acyl groups"/>
    <property type="evidence" value="ECO:0007669"/>
    <property type="project" value="InterPro"/>
</dbReference>
<dbReference type="Gene3D" id="3.40.630.30">
    <property type="match status" value="1"/>
</dbReference>
<organism evidence="2 3">
    <name type="scientific">Paenibacillus taihuensis</name>
    <dbReference type="NCBI Taxonomy" id="1156355"/>
    <lineage>
        <taxon>Bacteria</taxon>
        <taxon>Bacillati</taxon>
        <taxon>Bacillota</taxon>
        <taxon>Bacilli</taxon>
        <taxon>Bacillales</taxon>
        <taxon>Paenibacillaceae</taxon>
        <taxon>Paenibacillus</taxon>
    </lineage>
</organism>
<gene>
    <name evidence="2" type="ORF">A8990_113110</name>
</gene>
<keyword evidence="3" id="KW-1185">Reference proteome</keyword>
<reference evidence="2 3" key="1">
    <citation type="submission" date="2018-08" db="EMBL/GenBank/DDBJ databases">
        <title>Genomic Encyclopedia of Type Strains, Phase III (KMG-III): the genomes of soil and plant-associated and newly described type strains.</title>
        <authorList>
            <person name="Whitman W."/>
        </authorList>
    </citation>
    <scope>NUCLEOTIDE SEQUENCE [LARGE SCALE GENOMIC DNA]</scope>
    <source>
        <strain evidence="2 3">CGMCC 1.10966</strain>
    </source>
</reference>
<dbReference type="PROSITE" id="PS51186">
    <property type="entry name" value="GNAT"/>
    <property type="match status" value="1"/>
</dbReference>
<dbReference type="GO" id="GO:0005840">
    <property type="term" value="C:ribosome"/>
    <property type="evidence" value="ECO:0007669"/>
    <property type="project" value="UniProtKB-KW"/>
</dbReference>
<evidence type="ECO:0000313" key="2">
    <source>
        <dbReference type="EMBL" id="REE85192.1"/>
    </source>
</evidence>
<protein>
    <submittedName>
        <fullName evidence="2">Ribosomal protein S18 acetylase RimI-like enzyme</fullName>
    </submittedName>
</protein>
<comment type="caution">
    <text evidence="2">The sequence shown here is derived from an EMBL/GenBank/DDBJ whole genome shotgun (WGS) entry which is preliminary data.</text>
</comment>
<sequence length="149" mass="17418">MIRARRARIDDDEIIRLIKCELIPLSYTASPRDAQTIRELPRRLSDGVTLVSSRTKSSLPQGFLHFYTQGERLLLDMLVVHPQHRNKQIGTKLLCKAEEHARLAGCRYATLFVDFSNPRAQRLYQRLGFQTIRSYPELRCYEMAKRLDQ</sequence>
<keyword evidence="2" id="KW-0687">Ribonucleoprotein</keyword>
<dbReference type="RefSeq" id="WP_116189497.1">
    <property type="nucleotide sequence ID" value="NZ_QTTN01000013.1"/>
</dbReference>
<evidence type="ECO:0000259" key="1">
    <source>
        <dbReference type="PROSITE" id="PS51186"/>
    </source>
</evidence>
<dbReference type="InterPro" id="IPR016181">
    <property type="entry name" value="Acyl_CoA_acyltransferase"/>
</dbReference>
<dbReference type="SUPFAM" id="SSF55729">
    <property type="entry name" value="Acyl-CoA N-acyltransferases (Nat)"/>
    <property type="match status" value="1"/>
</dbReference>
<dbReference type="InterPro" id="IPR000182">
    <property type="entry name" value="GNAT_dom"/>
</dbReference>
<feature type="domain" description="N-acetyltransferase" evidence="1">
    <location>
        <begin position="1"/>
        <end position="148"/>
    </location>
</feature>
<accession>A0A3D9S9S7</accession>
<evidence type="ECO:0000313" key="3">
    <source>
        <dbReference type="Proteomes" id="UP000256304"/>
    </source>
</evidence>
<dbReference type="PANTHER" id="PTHR43072">
    <property type="entry name" value="N-ACETYLTRANSFERASE"/>
    <property type="match status" value="1"/>
</dbReference>
<proteinExistence type="predicted"/>